<dbReference type="OrthoDB" id="9764596at2"/>
<feature type="transmembrane region" description="Helical" evidence="2">
    <location>
        <begin position="147"/>
        <end position="173"/>
    </location>
</feature>
<dbReference type="GO" id="GO:0008643">
    <property type="term" value="P:carbohydrate transport"/>
    <property type="evidence" value="ECO:0007669"/>
    <property type="project" value="InterPro"/>
</dbReference>
<protein>
    <submittedName>
        <fullName evidence="3">Na+/melibiose symporter-like transporter</fullName>
    </submittedName>
</protein>
<dbReference type="Proteomes" id="UP000024284">
    <property type="component" value="Unassembled WGS sequence"/>
</dbReference>
<keyword evidence="2" id="KW-1133">Transmembrane helix</keyword>
<dbReference type="Pfam" id="PF13347">
    <property type="entry name" value="MFS_2"/>
    <property type="match status" value="1"/>
</dbReference>
<feature type="transmembrane region" description="Helical" evidence="2">
    <location>
        <begin position="403"/>
        <end position="427"/>
    </location>
</feature>
<keyword evidence="2" id="KW-0812">Transmembrane</keyword>
<reference evidence="3" key="1">
    <citation type="submission" date="2014-08" db="EMBL/GenBank/DDBJ databases">
        <title>Draft genome sequences of Sphingobium herbicidovorans.</title>
        <authorList>
            <person name="Gan H.M."/>
            <person name="Gan H.Y."/>
            <person name="Savka M.A."/>
        </authorList>
    </citation>
    <scope>NUCLEOTIDE SEQUENCE [LARGE SCALE GENOMIC DNA]</scope>
    <source>
        <strain evidence="3">NBRC 16415</strain>
    </source>
</reference>
<dbReference type="STRING" id="76947.GCA_002080435_00847"/>
<evidence type="ECO:0000256" key="2">
    <source>
        <dbReference type="SAM" id="Phobius"/>
    </source>
</evidence>
<gene>
    <name evidence="3" type="ORF">BV98_000173</name>
</gene>
<proteinExistence type="inferred from homology"/>
<name>A0A086PEV4_SPHHM</name>
<feature type="transmembrane region" description="Helical" evidence="2">
    <location>
        <begin position="296"/>
        <end position="312"/>
    </location>
</feature>
<feature type="transmembrane region" description="Helical" evidence="2">
    <location>
        <begin position="318"/>
        <end position="339"/>
    </location>
</feature>
<keyword evidence="2" id="KW-0472">Membrane</keyword>
<evidence type="ECO:0000256" key="1">
    <source>
        <dbReference type="ARBA" id="ARBA00009617"/>
    </source>
</evidence>
<dbReference type="GO" id="GO:0015293">
    <property type="term" value="F:symporter activity"/>
    <property type="evidence" value="ECO:0007669"/>
    <property type="project" value="InterPro"/>
</dbReference>
<evidence type="ECO:0000313" key="4">
    <source>
        <dbReference type="Proteomes" id="UP000024284"/>
    </source>
</evidence>
<feature type="transmembrane region" description="Helical" evidence="2">
    <location>
        <begin position="113"/>
        <end position="135"/>
    </location>
</feature>
<dbReference type="PATRIC" id="fig|1219045.3.peg.173"/>
<feature type="transmembrane region" description="Helical" evidence="2">
    <location>
        <begin position="82"/>
        <end position="101"/>
    </location>
</feature>
<feature type="transmembrane region" description="Helical" evidence="2">
    <location>
        <begin position="38"/>
        <end position="61"/>
    </location>
</feature>
<comment type="caution">
    <text evidence="3">The sequence shown here is derived from an EMBL/GenBank/DDBJ whole genome shotgun (WGS) entry which is preliminary data.</text>
</comment>
<organism evidence="3 4">
    <name type="scientific">Sphingobium herbicidovorans (strain ATCC 700291 / DSM 11019 / CCUG 56400 / KCTC 2939 / LMG 18315 / NBRC 16415 / MH)</name>
    <name type="common">Sphingomonas herbicidovorans</name>
    <dbReference type="NCBI Taxonomy" id="1219045"/>
    <lineage>
        <taxon>Bacteria</taxon>
        <taxon>Pseudomonadati</taxon>
        <taxon>Pseudomonadota</taxon>
        <taxon>Alphaproteobacteria</taxon>
        <taxon>Sphingomonadales</taxon>
        <taxon>Sphingomonadaceae</taxon>
        <taxon>Sphingobium</taxon>
    </lineage>
</organism>
<dbReference type="EMBL" id="JFZA02000001">
    <property type="protein sequence ID" value="KFG91922.1"/>
    <property type="molecule type" value="Genomic_DNA"/>
</dbReference>
<dbReference type="InterPro" id="IPR036259">
    <property type="entry name" value="MFS_trans_sf"/>
</dbReference>
<accession>A0A086PEV4</accession>
<keyword evidence="4" id="KW-1185">Reference proteome</keyword>
<dbReference type="AlphaFoldDB" id="A0A086PEV4"/>
<comment type="similarity">
    <text evidence="1">Belongs to the sodium:galactoside symporter (TC 2.A.2) family.</text>
</comment>
<feature type="transmembrane region" description="Helical" evidence="2">
    <location>
        <begin position="264"/>
        <end position="284"/>
    </location>
</feature>
<dbReference type="PANTHER" id="PTHR11328:SF24">
    <property type="entry name" value="MAJOR FACILITATOR SUPERFAMILY (MFS) PROFILE DOMAIN-CONTAINING PROTEIN"/>
    <property type="match status" value="1"/>
</dbReference>
<dbReference type="GO" id="GO:0005886">
    <property type="term" value="C:plasma membrane"/>
    <property type="evidence" value="ECO:0007669"/>
    <property type="project" value="TreeGrafter"/>
</dbReference>
<feature type="transmembrane region" description="Helical" evidence="2">
    <location>
        <begin position="179"/>
        <end position="200"/>
    </location>
</feature>
<dbReference type="Gene3D" id="1.20.1250.20">
    <property type="entry name" value="MFS general substrate transporter like domains"/>
    <property type="match status" value="1"/>
</dbReference>
<dbReference type="SUPFAM" id="SSF103473">
    <property type="entry name" value="MFS general substrate transporter"/>
    <property type="match status" value="1"/>
</dbReference>
<dbReference type="InterPro" id="IPR039672">
    <property type="entry name" value="MFS_2"/>
</dbReference>
<sequence length="442" mass="46995">MTQGREDAMDRGRLAGFCVTALAIQAYATLVTVFLPEFYANALALPVAAVGTAFMTVRVLDLMIDPLLGGMMDATRSRWGRYRPWLVASAPILMLSTYALFQAERGVGMAFLWVWLFIAFLGFSMIVLSHLAWTATLATGATERTRIFAWWQIFATAGQFSILAILPLVASAYPGDPAAGMHAAGWVMIVLIPAAILLALKTTPEKQPAEGAQAALALRDYVALFSQGPVVRLVLADLLIALSTGVANAVALFFYMGQLGFDRAAASTLILIAYAAAFAGTPLFAKLAGRIGKARALQVGALTQAALQLLMATQPANAFWLTAANVAALGLCIPIAWFLPRALMADVADATRARFGVDRTGLLYATLNGSMKLALGLAVGLAFLLLGWLGFDPAHASDPRNALPLRTLIGVVPALFSLGVVLCMMRYPETSLREASRKAALA</sequence>
<evidence type="ECO:0000313" key="3">
    <source>
        <dbReference type="EMBL" id="KFG91922.1"/>
    </source>
</evidence>
<feature type="transmembrane region" description="Helical" evidence="2">
    <location>
        <begin position="234"/>
        <end position="258"/>
    </location>
</feature>
<dbReference type="RefSeq" id="WP_081570277.1">
    <property type="nucleotide sequence ID" value="NZ_BCZD01000001.1"/>
</dbReference>
<dbReference type="PANTHER" id="PTHR11328">
    <property type="entry name" value="MAJOR FACILITATOR SUPERFAMILY DOMAIN-CONTAINING PROTEIN"/>
    <property type="match status" value="1"/>
</dbReference>
<dbReference type="eggNOG" id="COG2211">
    <property type="taxonomic scope" value="Bacteria"/>
</dbReference>